<evidence type="ECO:0000313" key="3">
    <source>
        <dbReference type="Proteomes" id="UP000321571"/>
    </source>
</evidence>
<gene>
    <name evidence="2" type="ORF">FHP06_14005</name>
</gene>
<keyword evidence="2" id="KW-0503">Monooxygenase</keyword>
<organism evidence="2 3">
    <name type="scientific">Aeromicrobium terrae</name>
    <dbReference type="NCBI Taxonomy" id="2498846"/>
    <lineage>
        <taxon>Bacteria</taxon>
        <taxon>Bacillati</taxon>
        <taxon>Actinomycetota</taxon>
        <taxon>Actinomycetes</taxon>
        <taxon>Propionibacteriales</taxon>
        <taxon>Nocardioidaceae</taxon>
        <taxon>Aeromicrobium</taxon>
    </lineage>
</organism>
<dbReference type="PROSITE" id="PS51725">
    <property type="entry name" value="ABM"/>
    <property type="match status" value="1"/>
</dbReference>
<feature type="domain" description="ABM" evidence="1">
    <location>
        <begin position="21"/>
        <end position="115"/>
    </location>
</feature>
<dbReference type="Gene3D" id="3.30.70.100">
    <property type="match status" value="1"/>
</dbReference>
<keyword evidence="2" id="KW-0560">Oxidoreductase</keyword>
<protein>
    <submittedName>
        <fullName evidence="2">Antibiotic biosynthesis monooxygenase</fullName>
    </submittedName>
</protein>
<dbReference type="AlphaFoldDB" id="A0A5C8NF99"/>
<sequence length="121" mass="13893">MTITPEDRTAPAGAEQAAGRVTLMNRFVVAPERDDDFHAAWYETSRYFVVQPGFISLRLHRAVNDEASHRWVNVAVWESEQAFRAAHSTDDFRRLVSQEKWQEFPSEPVLFQTVVAEGEMP</sequence>
<reference evidence="2 3" key="1">
    <citation type="submission" date="2019-06" db="EMBL/GenBank/DDBJ databases">
        <title>Aeromicrobium sp. nov., isolated from a maize field.</title>
        <authorList>
            <person name="Lin S.-Y."/>
            <person name="Tsai C.-F."/>
            <person name="Young C.-C."/>
        </authorList>
    </citation>
    <scope>NUCLEOTIDE SEQUENCE [LARGE SCALE GENOMIC DNA]</scope>
    <source>
        <strain evidence="2 3">CC-CFT486</strain>
    </source>
</reference>
<evidence type="ECO:0000313" key="2">
    <source>
        <dbReference type="EMBL" id="TXL57485.1"/>
    </source>
</evidence>
<dbReference type="InterPro" id="IPR050404">
    <property type="entry name" value="Heme-degrading_MO"/>
</dbReference>
<dbReference type="InterPro" id="IPR007138">
    <property type="entry name" value="ABM_dom"/>
</dbReference>
<dbReference type="EMBL" id="VDUX01000007">
    <property type="protein sequence ID" value="TXL57485.1"/>
    <property type="molecule type" value="Genomic_DNA"/>
</dbReference>
<comment type="caution">
    <text evidence="2">The sequence shown here is derived from an EMBL/GenBank/DDBJ whole genome shotgun (WGS) entry which is preliminary data.</text>
</comment>
<dbReference type="SUPFAM" id="SSF54909">
    <property type="entry name" value="Dimeric alpha+beta barrel"/>
    <property type="match status" value="1"/>
</dbReference>
<name>A0A5C8NF99_9ACTN</name>
<accession>A0A5C8NF99</accession>
<evidence type="ECO:0000259" key="1">
    <source>
        <dbReference type="PROSITE" id="PS51725"/>
    </source>
</evidence>
<proteinExistence type="predicted"/>
<dbReference type="RefSeq" id="WP_147687418.1">
    <property type="nucleotide sequence ID" value="NZ_VDUX01000007.1"/>
</dbReference>
<dbReference type="Proteomes" id="UP000321571">
    <property type="component" value="Unassembled WGS sequence"/>
</dbReference>
<dbReference type="GO" id="GO:0004497">
    <property type="term" value="F:monooxygenase activity"/>
    <property type="evidence" value="ECO:0007669"/>
    <property type="project" value="UniProtKB-KW"/>
</dbReference>
<dbReference type="Pfam" id="PF03992">
    <property type="entry name" value="ABM"/>
    <property type="match status" value="1"/>
</dbReference>
<dbReference type="InterPro" id="IPR011008">
    <property type="entry name" value="Dimeric_a/b-barrel"/>
</dbReference>
<dbReference type="OrthoDB" id="1494517at2"/>
<dbReference type="PANTHER" id="PTHR34474:SF2">
    <property type="entry name" value="SIGNAL TRANSDUCTION PROTEIN TRAP"/>
    <property type="match status" value="1"/>
</dbReference>
<dbReference type="PANTHER" id="PTHR34474">
    <property type="entry name" value="SIGNAL TRANSDUCTION PROTEIN TRAP"/>
    <property type="match status" value="1"/>
</dbReference>
<keyword evidence="3" id="KW-1185">Reference proteome</keyword>